<keyword evidence="6" id="KW-0479">Metal-binding</keyword>
<keyword evidence="5" id="KW-0808">Transferase</keyword>
<evidence type="ECO:0000256" key="7">
    <source>
        <dbReference type="ARBA" id="ARBA00022827"/>
    </source>
</evidence>
<sequence length="242" mass="25695">MRLVRQIMSLPISLEVPADAADAAERAFAWLREVDRRFSPFRADSEVTRFTPGGPHSEEMREILDLCRTYEHRSGGAFRAWLPGRGFDPSGVVKGWAAQRAADLLRAEGVGEFCLNAGGDVFAAGRTWSVGIRHPDQPMAVCAVLAVRDLAVATSGSYERGEHVIDGRTGRPARELVSLTVVAADLTTADAVSTAAFALGRDGIAWAAAQPGCLVHAVDAGRRVHHSSALGGLLVPPGTMAS</sequence>
<evidence type="ECO:0000256" key="5">
    <source>
        <dbReference type="ARBA" id="ARBA00022679"/>
    </source>
</evidence>
<keyword evidence="8" id="KW-0460">Magnesium</keyword>
<comment type="catalytic activity">
    <reaction evidence="10">
        <text>L-threonyl-[protein] + FAD = FMN-L-threonyl-[protein] + AMP + H(+)</text>
        <dbReference type="Rhea" id="RHEA:36847"/>
        <dbReference type="Rhea" id="RHEA-COMP:11060"/>
        <dbReference type="Rhea" id="RHEA-COMP:11061"/>
        <dbReference type="ChEBI" id="CHEBI:15378"/>
        <dbReference type="ChEBI" id="CHEBI:30013"/>
        <dbReference type="ChEBI" id="CHEBI:57692"/>
        <dbReference type="ChEBI" id="CHEBI:74257"/>
        <dbReference type="ChEBI" id="CHEBI:456215"/>
        <dbReference type="EC" id="2.7.1.180"/>
    </reaction>
</comment>
<name>A0A1I3KXY1_9PSEU</name>
<evidence type="ECO:0000256" key="10">
    <source>
        <dbReference type="ARBA" id="ARBA00048540"/>
    </source>
</evidence>
<dbReference type="OrthoDB" id="9778595at2"/>
<dbReference type="EMBL" id="FORP01000001">
    <property type="protein sequence ID" value="SFI77343.1"/>
    <property type="molecule type" value="Genomic_DNA"/>
</dbReference>
<evidence type="ECO:0000256" key="2">
    <source>
        <dbReference type="ARBA" id="ARBA00011955"/>
    </source>
</evidence>
<dbReference type="Proteomes" id="UP000199025">
    <property type="component" value="Unassembled WGS sequence"/>
</dbReference>
<dbReference type="SUPFAM" id="SSF143631">
    <property type="entry name" value="ApbE-like"/>
    <property type="match status" value="1"/>
</dbReference>
<accession>A0A1I3KXY1</accession>
<dbReference type="InterPro" id="IPR003374">
    <property type="entry name" value="ApbE-like_sf"/>
</dbReference>
<dbReference type="PANTHER" id="PTHR30040:SF2">
    <property type="entry name" value="FAD:PROTEIN FMN TRANSFERASE"/>
    <property type="match status" value="1"/>
</dbReference>
<evidence type="ECO:0000256" key="6">
    <source>
        <dbReference type="ARBA" id="ARBA00022723"/>
    </source>
</evidence>
<dbReference type="AlphaFoldDB" id="A0A1I3KXY1"/>
<evidence type="ECO:0000256" key="1">
    <source>
        <dbReference type="ARBA" id="ARBA00001946"/>
    </source>
</evidence>
<dbReference type="EC" id="2.7.1.180" evidence="2"/>
<evidence type="ECO:0000256" key="9">
    <source>
        <dbReference type="ARBA" id="ARBA00031306"/>
    </source>
</evidence>
<keyword evidence="7" id="KW-0274">FAD</keyword>
<keyword evidence="11" id="KW-0449">Lipoprotein</keyword>
<evidence type="ECO:0000256" key="3">
    <source>
        <dbReference type="ARBA" id="ARBA00016337"/>
    </source>
</evidence>
<organism evidence="11 12">
    <name type="scientific">Amycolatopsis sacchari</name>
    <dbReference type="NCBI Taxonomy" id="115433"/>
    <lineage>
        <taxon>Bacteria</taxon>
        <taxon>Bacillati</taxon>
        <taxon>Actinomycetota</taxon>
        <taxon>Actinomycetes</taxon>
        <taxon>Pseudonocardiales</taxon>
        <taxon>Pseudonocardiaceae</taxon>
        <taxon>Amycolatopsis</taxon>
    </lineage>
</organism>
<keyword evidence="12" id="KW-1185">Reference proteome</keyword>
<gene>
    <name evidence="11" type="ORF">SAMN05421835_101739</name>
</gene>
<dbReference type="PANTHER" id="PTHR30040">
    <property type="entry name" value="THIAMINE BIOSYNTHESIS LIPOPROTEIN APBE"/>
    <property type="match status" value="1"/>
</dbReference>
<proteinExistence type="predicted"/>
<dbReference type="STRING" id="115433.SAMN05421835_101739"/>
<dbReference type="Gene3D" id="3.10.520.10">
    <property type="entry name" value="ApbE-like domains"/>
    <property type="match status" value="2"/>
</dbReference>
<dbReference type="GO" id="GO:0016740">
    <property type="term" value="F:transferase activity"/>
    <property type="evidence" value="ECO:0007669"/>
    <property type="project" value="UniProtKB-KW"/>
</dbReference>
<reference evidence="11 12" key="1">
    <citation type="submission" date="2016-10" db="EMBL/GenBank/DDBJ databases">
        <authorList>
            <person name="de Groot N.N."/>
        </authorList>
    </citation>
    <scope>NUCLEOTIDE SEQUENCE [LARGE SCALE GENOMIC DNA]</scope>
    <source>
        <strain evidence="11 12">DSM 44468</strain>
    </source>
</reference>
<evidence type="ECO:0000313" key="12">
    <source>
        <dbReference type="Proteomes" id="UP000199025"/>
    </source>
</evidence>
<evidence type="ECO:0000256" key="4">
    <source>
        <dbReference type="ARBA" id="ARBA00022630"/>
    </source>
</evidence>
<dbReference type="RefSeq" id="WP_091504190.1">
    <property type="nucleotide sequence ID" value="NZ_CBDQZW010000002.1"/>
</dbReference>
<protein>
    <recommendedName>
        <fullName evidence="3">FAD:protein FMN transferase</fullName>
        <ecNumber evidence="2">2.7.1.180</ecNumber>
    </recommendedName>
    <alternativeName>
        <fullName evidence="9">Flavin transferase</fullName>
    </alternativeName>
</protein>
<evidence type="ECO:0000256" key="8">
    <source>
        <dbReference type="ARBA" id="ARBA00022842"/>
    </source>
</evidence>
<dbReference type="GO" id="GO:0046872">
    <property type="term" value="F:metal ion binding"/>
    <property type="evidence" value="ECO:0007669"/>
    <property type="project" value="UniProtKB-KW"/>
</dbReference>
<keyword evidence="4" id="KW-0285">Flavoprotein</keyword>
<evidence type="ECO:0000313" key="11">
    <source>
        <dbReference type="EMBL" id="SFI77343.1"/>
    </source>
</evidence>
<comment type="cofactor">
    <cofactor evidence="1">
        <name>Mg(2+)</name>
        <dbReference type="ChEBI" id="CHEBI:18420"/>
    </cofactor>
</comment>
<dbReference type="Pfam" id="PF02424">
    <property type="entry name" value="ApbE"/>
    <property type="match status" value="2"/>
</dbReference>
<dbReference type="InterPro" id="IPR024932">
    <property type="entry name" value="ApbE"/>
</dbReference>